<dbReference type="InterPro" id="IPR036020">
    <property type="entry name" value="WW_dom_sf"/>
</dbReference>
<feature type="compositionally biased region" description="Low complexity" evidence="4">
    <location>
        <begin position="939"/>
        <end position="952"/>
    </location>
</feature>
<feature type="domain" description="PDZ" evidence="7">
    <location>
        <begin position="1066"/>
        <end position="1148"/>
    </location>
</feature>
<feature type="domain" description="PDZ" evidence="7">
    <location>
        <begin position="430"/>
        <end position="498"/>
    </location>
</feature>
<dbReference type="InterPro" id="IPR036034">
    <property type="entry name" value="PDZ_sf"/>
</dbReference>
<reference evidence="8 9" key="1">
    <citation type="submission" date="2024-02" db="EMBL/GenBank/DDBJ databases">
        <authorList>
            <person name="Daric V."/>
            <person name="Darras S."/>
        </authorList>
    </citation>
    <scope>NUCLEOTIDE SEQUENCE [LARGE SCALE GENOMIC DNA]</scope>
</reference>
<dbReference type="CDD" id="cd00201">
    <property type="entry name" value="WW"/>
    <property type="match status" value="2"/>
</dbReference>
<dbReference type="CDD" id="cd06731">
    <property type="entry name" value="PDZ1_MAGI-1_3-like"/>
    <property type="match status" value="1"/>
</dbReference>
<dbReference type="EMBL" id="CAWYQH010000096">
    <property type="protein sequence ID" value="CAK8682928.1"/>
    <property type="molecule type" value="Genomic_DNA"/>
</dbReference>
<feature type="compositionally biased region" description="Low complexity" evidence="4">
    <location>
        <begin position="1319"/>
        <end position="1332"/>
    </location>
</feature>
<comment type="caution">
    <text evidence="8">The sequence shown here is derived from an EMBL/GenBank/DDBJ whole genome shotgun (WGS) entry which is preliminary data.</text>
</comment>
<feature type="region of interest" description="Disordered" evidence="4">
    <location>
        <begin position="182"/>
        <end position="284"/>
    </location>
</feature>
<dbReference type="PROSITE" id="PS50052">
    <property type="entry name" value="GUANYLATE_KINASE_2"/>
    <property type="match status" value="1"/>
</dbReference>
<feature type="compositionally biased region" description="Pro residues" evidence="4">
    <location>
        <begin position="184"/>
        <end position="193"/>
    </location>
</feature>
<gene>
    <name evidence="8" type="ORF">CVLEPA_LOCUS14051</name>
</gene>
<feature type="region of interest" description="Disordered" evidence="4">
    <location>
        <begin position="1183"/>
        <end position="1246"/>
    </location>
</feature>
<dbReference type="Pfam" id="PF00397">
    <property type="entry name" value="WW"/>
    <property type="match status" value="1"/>
</dbReference>
<dbReference type="Pfam" id="PF00595">
    <property type="entry name" value="PDZ"/>
    <property type="match status" value="6"/>
</dbReference>
<organism evidence="8 9">
    <name type="scientific">Clavelina lepadiformis</name>
    <name type="common">Light-bulb sea squirt</name>
    <name type="synonym">Ascidia lepadiformis</name>
    <dbReference type="NCBI Taxonomy" id="159417"/>
    <lineage>
        <taxon>Eukaryota</taxon>
        <taxon>Metazoa</taxon>
        <taxon>Chordata</taxon>
        <taxon>Tunicata</taxon>
        <taxon>Ascidiacea</taxon>
        <taxon>Aplousobranchia</taxon>
        <taxon>Clavelinidae</taxon>
        <taxon>Clavelina</taxon>
    </lineage>
</organism>
<dbReference type="Gene3D" id="2.30.42.10">
    <property type="match status" value="6"/>
</dbReference>
<evidence type="ECO:0000313" key="8">
    <source>
        <dbReference type="EMBL" id="CAK8682928.1"/>
    </source>
</evidence>
<dbReference type="CDD" id="cd06730">
    <property type="entry name" value="PDZ0_MAGI-1_3-like"/>
    <property type="match status" value="1"/>
</dbReference>
<feature type="compositionally biased region" description="Polar residues" evidence="4">
    <location>
        <begin position="1342"/>
        <end position="1352"/>
    </location>
</feature>
<dbReference type="PROSITE" id="PS50020">
    <property type="entry name" value="WW_DOMAIN_2"/>
    <property type="match status" value="2"/>
</dbReference>
<dbReference type="PROSITE" id="PS01159">
    <property type="entry name" value="WW_DOMAIN_1"/>
    <property type="match status" value="2"/>
</dbReference>
<dbReference type="InterPro" id="IPR027417">
    <property type="entry name" value="P-loop_NTPase"/>
</dbReference>
<feature type="compositionally biased region" description="Low complexity" evidence="4">
    <location>
        <begin position="1157"/>
        <end position="1170"/>
    </location>
</feature>
<evidence type="ECO:0000259" key="5">
    <source>
        <dbReference type="PROSITE" id="PS50020"/>
    </source>
</evidence>
<evidence type="ECO:0000256" key="4">
    <source>
        <dbReference type="SAM" id="MobiDB-lite"/>
    </source>
</evidence>
<dbReference type="SUPFAM" id="SSF51045">
    <property type="entry name" value="WW domain"/>
    <property type="match status" value="2"/>
</dbReference>
<feature type="compositionally biased region" description="Polar residues" evidence="4">
    <location>
        <begin position="249"/>
        <end position="267"/>
    </location>
</feature>
<dbReference type="PANTHER" id="PTHR10316:SF40">
    <property type="entry name" value="LD27118P"/>
    <property type="match status" value="1"/>
</dbReference>
<dbReference type="PANTHER" id="PTHR10316">
    <property type="entry name" value="MEMBRANE ASSOCIATED GUANYLATE KINASE-RELATED"/>
    <property type="match status" value="1"/>
</dbReference>
<feature type="domain" description="WW" evidence="5">
    <location>
        <begin position="339"/>
        <end position="372"/>
    </location>
</feature>
<comment type="subcellular location">
    <subcellularLocation>
        <location evidence="1">Membrane</location>
        <topology evidence="1">Peripheral membrane protein</topology>
    </subcellularLocation>
</comment>
<feature type="compositionally biased region" description="Polar residues" evidence="4">
    <location>
        <begin position="1189"/>
        <end position="1208"/>
    </location>
</feature>
<feature type="compositionally biased region" description="Polar residues" evidence="4">
    <location>
        <begin position="392"/>
        <end position="404"/>
    </location>
</feature>
<feature type="domain" description="PDZ" evidence="7">
    <location>
        <begin position="16"/>
        <end position="99"/>
    </location>
</feature>
<dbReference type="SMART" id="SM00228">
    <property type="entry name" value="PDZ"/>
    <property type="match status" value="6"/>
</dbReference>
<feature type="domain" description="PDZ" evidence="7">
    <location>
        <begin position="960"/>
        <end position="1048"/>
    </location>
</feature>
<feature type="domain" description="PDZ" evidence="7">
    <location>
        <begin position="836"/>
        <end position="918"/>
    </location>
</feature>
<dbReference type="Proteomes" id="UP001642483">
    <property type="component" value="Unassembled WGS sequence"/>
</dbReference>
<dbReference type="CDD" id="cd06735">
    <property type="entry name" value="PDZ5_MAGI-1_3-like"/>
    <property type="match status" value="1"/>
</dbReference>
<dbReference type="PROSITE" id="PS50106">
    <property type="entry name" value="PDZ"/>
    <property type="match status" value="6"/>
</dbReference>
<dbReference type="InterPro" id="IPR001202">
    <property type="entry name" value="WW_dom"/>
</dbReference>
<keyword evidence="3" id="KW-0472">Membrane</keyword>
<evidence type="ECO:0000256" key="2">
    <source>
        <dbReference type="ARBA" id="ARBA00022737"/>
    </source>
</evidence>
<feature type="compositionally biased region" description="Polar residues" evidence="4">
    <location>
        <begin position="1299"/>
        <end position="1308"/>
    </location>
</feature>
<protein>
    <submittedName>
        <fullName evidence="8">Uncharacterized protein</fullName>
    </submittedName>
</protein>
<proteinExistence type="predicted"/>
<dbReference type="InterPro" id="IPR001478">
    <property type="entry name" value="PDZ"/>
</dbReference>
<feature type="compositionally biased region" description="Polar residues" evidence="4">
    <location>
        <begin position="222"/>
        <end position="240"/>
    </location>
</feature>
<feature type="region of interest" description="Disordered" evidence="4">
    <location>
        <begin position="370"/>
        <end position="412"/>
    </location>
</feature>
<dbReference type="InterPro" id="IPR008145">
    <property type="entry name" value="GK/Ca_channel_bsu"/>
</dbReference>
<dbReference type="SMART" id="SM00072">
    <property type="entry name" value="GuKc"/>
    <property type="match status" value="1"/>
</dbReference>
<dbReference type="InterPro" id="IPR020590">
    <property type="entry name" value="Guanylate_kinase_CS"/>
</dbReference>
<feature type="compositionally biased region" description="Basic and acidic residues" evidence="4">
    <location>
        <begin position="268"/>
        <end position="284"/>
    </location>
</feature>
<feature type="domain" description="WW" evidence="5">
    <location>
        <begin position="292"/>
        <end position="325"/>
    </location>
</feature>
<evidence type="ECO:0000259" key="7">
    <source>
        <dbReference type="PROSITE" id="PS50106"/>
    </source>
</evidence>
<dbReference type="Gene3D" id="3.30.63.10">
    <property type="entry name" value="Guanylate Kinase phosphate binding domain"/>
    <property type="match status" value="1"/>
</dbReference>
<dbReference type="Gene3D" id="2.20.70.10">
    <property type="match status" value="2"/>
</dbReference>
<dbReference type="Pfam" id="PF00625">
    <property type="entry name" value="Guanylate_kin"/>
    <property type="match status" value="1"/>
</dbReference>
<feature type="region of interest" description="Disordered" evidence="4">
    <location>
        <begin position="1150"/>
        <end position="1170"/>
    </location>
</feature>
<feature type="region of interest" description="Disordered" evidence="4">
    <location>
        <begin position="738"/>
        <end position="759"/>
    </location>
</feature>
<feature type="region of interest" description="Disordered" evidence="4">
    <location>
        <begin position="1289"/>
        <end position="1412"/>
    </location>
</feature>
<feature type="domain" description="Guanylate kinase-like" evidence="6">
    <location>
        <begin position="103"/>
        <end position="183"/>
    </location>
</feature>
<evidence type="ECO:0000256" key="3">
    <source>
        <dbReference type="ARBA" id="ARBA00023136"/>
    </source>
</evidence>
<dbReference type="SUPFAM" id="SSF50156">
    <property type="entry name" value="PDZ domain-like"/>
    <property type="match status" value="6"/>
</dbReference>
<dbReference type="CDD" id="cd06732">
    <property type="entry name" value="PDZ2_MAGI-1_3-like"/>
    <property type="match status" value="1"/>
</dbReference>
<keyword evidence="2" id="KW-0677">Repeat</keyword>
<accession>A0ABP0FTH1</accession>
<evidence type="ECO:0000259" key="6">
    <source>
        <dbReference type="PROSITE" id="PS50052"/>
    </source>
</evidence>
<dbReference type="CDD" id="cd06733">
    <property type="entry name" value="PDZ3_MAGI-1_3-like"/>
    <property type="match status" value="1"/>
</dbReference>
<feature type="compositionally biased region" description="Basic residues" evidence="4">
    <location>
        <begin position="1386"/>
        <end position="1398"/>
    </location>
</feature>
<sequence length="1412" mass="154770">MSSNKKHKHWSDRVHESVVSRNKSGQLNLVIKGGAEEIKFPYFGSVKQEKVIYHSGKIQDGEILLEVNDQSVVGLTLYDLNNLIKQARDPVRFKTVKEGQTLVKDLKLYLSQRFNKGTVDHQLQAAIRDNLYLRTLPCTTRKLRVGEIDGVDYTFLTVEQFQELEKSGALLESGIYEGNYYGTPKPPPVPLSPPMVRRSNSANDLPGLHPSSDGKRKRNRSNIEQQTSPSVSSPRRNNFFPQEAEENKSLSVTTKDSSTPSTPNGDATTDKDSSKKEAGMQESLMHSEKVLGPLPEGWEMAQTESGDFYFIDHIGKKTSWLDPRLDGSSRKKLEECDDDELPYGWEKIDDSQFGTYYVDHIEKKTQFPNPVLEAKGNLPPEKQSSDEHNAVHSDNNTQISQNETSDGKDEIPNKFDFTNDPNELNGVSHHVPIEKSSRGFGFTIVGGDDPEEFLQIKSVVPDGPAARTGNIEQGDVIVKVNDTCVLGWTHPDVVKLFQAIPVGQIVTLQLCRGYPLLVDSDDPSTNIVTTYAIGPDDKPVEEFERQLQMLNSQLEQNEDGYYPGVDKANSNFSCPSKSMPDISNQNYEAGYYDDTAPTSNYIPHNNIYARSGSLGNLPAPLVMQVIIEKGDQGFGFTIADSPQGQRVKQILDAPRCHELMASDILLEINGTAVQNMPHNNVVQILKDCPGNSAAIFVIQRGPVMIYDQPTSIGARQNYVNGSHHVSLPQQAYPYTSHAPGYRGRMKRSQTEPGLGSENGSVVSAPPGSTLGPPVSTHPVNALLNEYRIKHAVAANMDRPDHVMPPTSSNYQPYGGQSLYHDPYSNFPPQDNYVDLMVVLRREESGFGFRILGGNAQDETVTIGAIVAKGAADKEGTLRTGDELLTVDGQKVTRMGHNQVIALMGNAARNAVVKLGIRRRVGATQMMNRPSRGPMSRQINSRPSSRGPGGPVPVNSSRIFDIVIHRREHEGFGFVIISSVKTSDGSFQAPHKIGRIIDGSPAARCEHLRVGDRILAVNNVDITHLHHGQIVNLIKDSGFAIALRVLPLDAEEESETGMQQEKRDYTVVQLQRSQKGFGISIRGGREYNMPLYVLRVAREGPAADCSDIRVGDILIEINGHSTIDIPHSQAINLIKQGGTSVRLVLKKGDGTVPEIDSKPSGSMQSLSSSALSATDRVGRYGHLLPDKQHSVSSGHPQKSIPPSTTSQPASGRGGRHPQISVRQIRRRANSSGQVLPEDPNSPPALRMRRAITPNPAQAPKEPVISPSGSDVGARINESIKLNKEWIRHENSTDFGDRSSRNQPAPLSSNRNKDLQPKANSFATSPTSTTSTISPVHSKENGVVPSTDSTTSLIESLENEDPSKKNSIAGYDEADGGKSAVNAEDKKGKKKKLKSGKSKSTKVGLWLSPKKKQK</sequence>
<feature type="compositionally biased region" description="Basic and acidic residues" evidence="4">
    <location>
        <begin position="1289"/>
        <end position="1298"/>
    </location>
</feature>
<feature type="region of interest" description="Disordered" evidence="4">
    <location>
        <begin position="926"/>
        <end position="952"/>
    </location>
</feature>
<name>A0ABP0FTH1_CLALP</name>
<evidence type="ECO:0000256" key="1">
    <source>
        <dbReference type="ARBA" id="ARBA00004170"/>
    </source>
</evidence>
<evidence type="ECO:0000313" key="9">
    <source>
        <dbReference type="Proteomes" id="UP001642483"/>
    </source>
</evidence>
<dbReference type="PROSITE" id="PS00856">
    <property type="entry name" value="GUANYLATE_KINASE_1"/>
    <property type="match status" value="1"/>
</dbReference>
<dbReference type="CDD" id="cd06734">
    <property type="entry name" value="PDZ4_MAGI-1_3-like"/>
    <property type="match status" value="1"/>
</dbReference>
<feature type="domain" description="PDZ" evidence="7">
    <location>
        <begin position="624"/>
        <end position="687"/>
    </location>
</feature>
<dbReference type="SMART" id="SM00456">
    <property type="entry name" value="WW"/>
    <property type="match status" value="2"/>
</dbReference>
<dbReference type="InterPro" id="IPR008144">
    <property type="entry name" value="Guanylate_kin-like_dom"/>
</dbReference>
<keyword evidence="9" id="KW-1185">Reference proteome</keyword>
<dbReference type="SUPFAM" id="SSF52540">
    <property type="entry name" value="P-loop containing nucleoside triphosphate hydrolases"/>
    <property type="match status" value="1"/>
</dbReference>